<protein>
    <submittedName>
        <fullName evidence="2">Uncharacterized protein</fullName>
    </submittedName>
</protein>
<evidence type="ECO:0000313" key="2">
    <source>
        <dbReference type="EMBL" id="KKL88503.1"/>
    </source>
</evidence>
<gene>
    <name evidence="2" type="ORF">LCGC14_1924010</name>
</gene>
<comment type="caution">
    <text evidence="2">The sequence shown here is derived from an EMBL/GenBank/DDBJ whole genome shotgun (WGS) entry which is preliminary data.</text>
</comment>
<sequence>MGGGISAVTVISITADITDIQLGANCGMCKDHFWHKRPWAKYCSPRCRTRAWRARQKPAVLDDKPADSPEDEERRREELLAWDEKRREAR</sequence>
<dbReference type="EMBL" id="LAZR01020548">
    <property type="protein sequence ID" value="KKL88503.1"/>
    <property type="molecule type" value="Genomic_DNA"/>
</dbReference>
<organism evidence="2">
    <name type="scientific">marine sediment metagenome</name>
    <dbReference type="NCBI Taxonomy" id="412755"/>
    <lineage>
        <taxon>unclassified sequences</taxon>
        <taxon>metagenomes</taxon>
        <taxon>ecological metagenomes</taxon>
    </lineage>
</organism>
<evidence type="ECO:0000256" key="1">
    <source>
        <dbReference type="SAM" id="MobiDB-lite"/>
    </source>
</evidence>
<reference evidence="2" key="1">
    <citation type="journal article" date="2015" name="Nature">
        <title>Complex archaea that bridge the gap between prokaryotes and eukaryotes.</title>
        <authorList>
            <person name="Spang A."/>
            <person name="Saw J.H."/>
            <person name="Jorgensen S.L."/>
            <person name="Zaremba-Niedzwiedzka K."/>
            <person name="Martijn J."/>
            <person name="Lind A.E."/>
            <person name="van Eijk R."/>
            <person name="Schleper C."/>
            <person name="Guy L."/>
            <person name="Ettema T.J."/>
        </authorList>
    </citation>
    <scope>NUCLEOTIDE SEQUENCE</scope>
</reference>
<accession>A0A0F9FQK6</accession>
<feature type="region of interest" description="Disordered" evidence="1">
    <location>
        <begin position="54"/>
        <end position="90"/>
    </location>
</feature>
<feature type="compositionally biased region" description="Basic and acidic residues" evidence="1">
    <location>
        <begin position="60"/>
        <end position="90"/>
    </location>
</feature>
<proteinExistence type="predicted"/>
<dbReference type="AlphaFoldDB" id="A0A0F9FQK6"/>
<name>A0A0F9FQK6_9ZZZZ</name>